<dbReference type="GO" id="GO:0006355">
    <property type="term" value="P:regulation of DNA-templated transcription"/>
    <property type="evidence" value="ECO:0007669"/>
    <property type="project" value="InterPro"/>
</dbReference>
<dbReference type="EMBL" id="FRBK01000019">
    <property type="protein sequence ID" value="SHN07895.1"/>
    <property type="molecule type" value="Genomic_DNA"/>
</dbReference>
<feature type="domain" description="HTH luxR-type" evidence="5">
    <location>
        <begin position="25"/>
        <end position="52"/>
    </location>
</feature>
<dbReference type="AlphaFoldDB" id="A0A9X8N5K3"/>
<dbReference type="InterPro" id="IPR036388">
    <property type="entry name" value="WH-like_DNA-bd_sf"/>
</dbReference>
<evidence type="ECO:0000256" key="3">
    <source>
        <dbReference type="ARBA" id="ARBA00023163"/>
    </source>
</evidence>
<dbReference type="PANTHER" id="PTHR44688:SF16">
    <property type="entry name" value="DNA-BINDING TRANSCRIPTIONAL ACTIVATOR DEVR_DOSR"/>
    <property type="match status" value="1"/>
</dbReference>
<evidence type="ECO:0000256" key="2">
    <source>
        <dbReference type="ARBA" id="ARBA00023125"/>
    </source>
</evidence>
<sequence>MPRDITPIDCLSPSEIRVTGLAALGLTSGEIALKLRLTKGTVDGQLRHAQHKMGVTSRACLIHRCYIRMQLPRPARIALPEKLDDAEVEIIRLVAEGATYPENALRNTYELSQHGVKVRVKALREKWQAKNDPHLITCAWEFGVLTEPQPEGGALGRRGKPAALRQPGPAV</sequence>
<evidence type="ECO:0000313" key="6">
    <source>
        <dbReference type="EMBL" id="SHN07895.1"/>
    </source>
</evidence>
<evidence type="ECO:0000256" key="1">
    <source>
        <dbReference type="ARBA" id="ARBA00023015"/>
    </source>
</evidence>
<evidence type="ECO:0000313" key="7">
    <source>
        <dbReference type="Proteomes" id="UP000184388"/>
    </source>
</evidence>
<reference evidence="7" key="1">
    <citation type="submission" date="2016-11" db="EMBL/GenBank/DDBJ databases">
        <authorList>
            <person name="Jaros S."/>
            <person name="Januszkiewicz K."/>
            <person name="Wedrychowicz H."/>
        </authorList>
    </citation>
    <scope>NUCLEOTIDE SEQUENCE [LARGE SCALE GENOMIC DNA]</scope>
    <source>
        <strain evidence="7">CGMCC 4.3555</strain>
    </source>
</reference>
<accession>A0A9X8N5K3</accession>
<dbReference type="PROSITE" id="PS00622">
    <property type="entry name" value="HTH_LUXR_1"/>
    <property type="match status" value="1"/>
</dbReference>
<comment type="caution">
    <text evidence="6">The sequence shown here is derived from an EMBL/GenBank/DDBJ whole genome shotgun (WGS) entry which is preliminary data.</text>
</comment>
<dbReference type="Pfam" id="PF00196">
    <property type="entry name" value="GerE"/>
    <property type="match status" value="1"/>
</dbReference>
<dbReference type="InterPro" id="IPR016032">
    <property type="entry name" value="Sig_transdc_resp-reg_C-effctor"/>
</dbReference>
<proteinExistence type="predicted"/>
<feature type="region of interest" description="Disordered" evidence="4">
    <location>
        <begin position="151"/>
        <end position="171"/>
    </location>
</feature>
<dbReference type="InterPro" id="IPR000792">
    <property type="entry name" value="Tscrpt_reg_LuxR_C"/>
</dbReference>
<keyword evidence="1" id="KW-0805">Transcription regulation</keyword>
<dbReference type="SUPFAM" id="SSF46894">
    <property type="entry name" value="C-terminal effector domain of the bipartite response regulators"/>
    <property type="match status" value="2"/>
</dbReference>
<dbReference type="SMART" id="SM00421">
    <property type="entry name" value="HTH_LUXR"/>
    <property type="match status" value="2"/>
</dbReference>
<dbReference type="Gene3D" id="1.10.10.10">
    <property type="entry name" value="Winged helix-like DNA-binding domain superfamily/Winged helix DNA-binding domain"/>
    <property type="match status" value="2"/>
</dbReference>
<dbReference type="GO" id="GO:0003677">
    <property type="term" value="F:DNA binding"/>
    <property type="evidence" value="ECO:0007669"/>
    <property type="project" value="UniProtKB-KW"/>
</dbReference>
<dbReference type="RefSeq" id="WP_073447995.1">
    <property type="nucleotide sequence ID" value="NZ_FRBK01000019.1"/>
</dbReference>
<gene>
    <name evidence="6" type="ORF">SAMN05216268_11947</name>
</gene>
<dbReference type="Proteomes" id="UP000184388">
    <property type="component" value="Unassembled WGS sequence"/>
</dbReference>
<keyword evidence="2" id="KW-0238">DNA-binding</keyword>
<keyword evidence="3" id="KW-0804">Transcription</keyword>
<dbReference type="PANTHER" id="PTHR44688">
    <property type="entry name" value="DNA-BINDING TRANSCRIPTIONAL ACTIVATOR DEVR_DOSR"/>
    <property type="match status" value="1"/>
</dbReference>
<organism evidence="6 7">
    <name type="scientific">Streptomyces yunnanensis</name>
    <dbReference type="NCBI Taxonomy" id="156453"/>
    <lineage>
        <taxon>Bacteria</taxon>
        <taxon>Bacillati</taxon>
        <taxon>Actinomycetota</taxon>
        <taxon>Actinomycetes</taxon>
        <taxon>Kitasatosporales</taxon>
        <taxon>Streptomycetaceae</taxon>
        <taxon>Streptomyces</taxon>
    </lineage>
</organism>
<name>A0A9X8N5K3_9ACTN</name>
<evidence type="ECO:0000259" key="5">
    <source>
        <dbReference type="PROSITE" id="PS00622"/>
    </source>
</evidence>
<evidence type="ECO:0000256" key="4">
    <source>
        <dbReference type="SAM" id="MobiDB-lite"/>
    </source>
</evidence>
<protein>
    <submittedName>
        <fullName evidence="6">Regulatory protein, luxR family</fullName>
    </submittedName>
</protein>